<name>A0AAF0ZUR4_SOLVR</name>
<sequence>MLPDALAGVTPTNLSIMLFEESLVVVNYGREIDGASCEVWVMKQYGVLKSWSRLYRINLVVGMEKVVITNFSFISAHLAQTPHSNTFLVRRYIRTRKTEHYSLFQESKNRPFSLDLHRNLISLSNANKGISKLLAIAMASCVC</sequence>
<evidence type="ECO:0008006" key="3">
    <source>
        <dbReference type="Google" id="ProtNLM"/>
    </source>
</evidence>
<proteinExistence type="predicted"/>
<dbReference type="AlphaFoldDB" id="A0AAF0ZUR4"/>
<dbReference type="Proteomes" id="UP001234989">
    <property type="component" value="Chromosome 10"/>
</dbReference>
<gene>
    <name evidence="1" type="ORF">MTR67_043039</name>
</gene>
<evidence type="ECO:0000313" key="2">
    <source>
        <dbReference type="Proteomes" id="UP001234989"/>
    </source>
</evidence>
<dbReference type="EMBL" id="CP133621">
    <property type="protein sequence ID" value="WMV49654.1"/>
    <property type="molecule type" value="Genomic_DNA"/>
</dbReference>
<organism evidence="1 2">
    <name type="scientific">Solanum verrucosum</name>
    <dbReference type="NCBI Taxonomy" id="315347"/>
    <lineage>
        <taxon>Eukaryota</taxon>
        <taxon>Viridiplantae</taxon>
        <taxon>Streptophyta</taxon>
        <taxon>Embryophyta</taxon>
        <taxon>Tracheophyta</taxon>
        <taxon>Spermatophyta</taxon>
        <taxon>Magnoliopsida</taxon>
        <taxon>eudicotyledons</taxon>
        <taxon>Gunneridae</taxon>
        <taxon>Pentapetalae</taxon>
        <taxon>asterids</taxon>
        <taxon>lamiids</taxon>
        <taxon>Solanales</taxon>
        <taxon>Solanaceae</taxon>
        <taxon>Solanoideae</taxon>
        <taxon>Solaneae</taxon>
        <taxon>Solanum</taxon>
    </lineage>
</organism>
<keyword evidence="2" id="KW-1185">Reference proteome</keyword>
<reference evidence="1" key="1">
    <citation type="submission" date="2023-08" db="EMBL/GenBank/DDBJ databases">
        <title>A de novo genome assembly of Solanum verrucosum Schlechtendal, a Mexican diploid species geographically isolated from the other diploid A-genome species in potato relatives.</title>
        <authorList>
            <person name="Hosaka K."/>
        </authorList>
    </citation>
    <scope>NUCLEOTIDE SEQUENCE</scope>
    <source>
        <tissue evidence="1">Young leaves</tissue>
    </source>
</reference>
<protein>
    <recommendedName>
        <fullName evidence="3">F-box associated domain-containing protein</fullName>
    </recommendedName>
</protein>
<evidence type="ECO:0000313" key="1">
    <source>
        <dbReference type="EMBL" id="WMV49654.1"/>
    </source>
</evidence>
<accession>A0AAF0ZUR4</accession>